<evidence type="ECO:0000259" key="1">
    <source>
        <dbReference type="Pfam" id="PF20415"/>
    </source>
</evidence>
<evidence type="ECO:0000313" key="2">
    <source>
        <dbReference type="EMBL" id="PAV15482.1"/>
    </source>
</evidence>
<evidence type="ECO:0000313" key="3">
    <source>
        <dbReference type="Proteomes" id="UP000217199"/>
    </source>
</evidence>
<keyword evidence="3" id="KW-1185">Reference proteome</keyword>
<dbReference type="OrthoDB" id="3241567at2759"/>
<dbReference type="Proteomes" id="UP000217199">
    <property type="component" value="Unassembled WGS sequence"/>
</dbReference>
<dbReference type="EMBL" id="NBII01000010">
    <property type="protein sequence ID" value="PAV15482.1"/>
    <property type="molecule type" value="Genomic_DNA"/>
</dbReference>
<dbReference type="Pfam" id="PF20415">
    <property type="entry name" value="DUF6699"/>
    <property type="match status" value="1"/>
</dbReference>
<proteinExistence type="predicted"/>
<dbReference type="InterPro" id="IPR046522">
    <property type="entry name" value="DUF6699"/>
</dbReference>
<dbReference type="InParanoid" id="A0A286U7E6"/>
<feature type="domain" description="DUF6699" evidence="1">
    <location>
        <begin position="170"/>
        <end position="309"/>
    </location>
</feature>
<gene>
    <name evidence="2" type="ORF">PNOK_0924600</name>
</gene>
<name>A0A286U7E6_9AGAM</name>
<comment type="caution">
    <text evidence="2">The sequence shown here is derived from an EMBL/GenBank/DDBJ whole genome shotgun (WGS) entry which is preliminary data.</text>
</comment>
<dbReference type="STRING" id="2282107.A0A286U7E6"/>
<organism evidence="2 3">
    <name type="scientific">Pyrrhoderma noxium</name>
    <dbReference type="NCBI Taxonomy" id="2282107"/>
    <lineage>
        <taxon>Eukaryota</taxon>
        <taxon>Fungi</taxon>
        <taxon>Dikarya</taxon>
        <taxon>Basidiomycota</taxon>
        <taxon>Agaricomycotina</taxon>
        <taxon>Agaricomycetes</taxon>
        <taxon>Hymenochaetales</taxon>
        <taxon>Hymenochaetaceae</taxon>
        <taxon>Pyrrhoderma</taxon>
    </lineage>
</organism>
<protein>
    <recommendedName>
        <fullName evidence="1">DUF6699 domain-containing protein</fullName>
    </recommendedName>
</protein>
<sequence>MKILRFTSPFFLIGFSSFDHIRYPHFLSWVEQAYSINTMHLPRPFHRGPVYNGTLPNRPPDVAEWHDIAGGRLQWTPHTWVSHPLPHPELPARQFWGPSFVPWRGPGGTTHYPSSNPGSVAWLTGGHPLPGEDPSWSPSSWSPPRQLLPGQAALSPFLTPNPRSALSPQILWDVAIAPPSGSMRVTSRGVIVPFGTSKEFTSQATWPKVKKLVVVLEGLSLYEPITVEKNSDITIADIFNAVYKFLHKQLTQAEFDQIRKSQDGRRKCGQMYKAICRRCTDGSMIQSYMWQQGYKRVDILGEKTLFWGAYLAYNPDRSWYICISFMKR</sequence>
<reference evidence="2 3" key="1">
    <citation type="journal article" date="2017" name="Mol. Ecol.">
        <title>Comparative and population genomic landscape of Phellinus noxius: A hypervariable fungus causing root rot in trees.</title>
        <authorList>
            <person name="Chung C.L."/>
            <person name="Lee T.J."/>
            <person name="Akiba M."/>
            <person name="Lee H.H."/>
            <person name="Kuo T.H."/>
            <person name="Liu D."/>
            <person name="Ke H.M."/>
            <person name="Yokoi T."/>
            <person name="Roa M.B."/>
            <person name="Lu M.J."/>
            <person name="Chang Y.Y."/>
            <person name="Ann P.J."/>
            <person name="Tsai J.N."/>
            <person name="Chen C.Y."/>
            <person name="Tzean S.S."/>
            <person name="Ota Y."/>
            <person name="Hattori T."/>
            <person name="Sahashi N."/>
            <person name="Liou R.F."/>
            <person name="Kikuchi T."/>
            <person name="Tsai I.J."/>
        </authorList>
    </citation>
    <scope>NUCLEOTIDE SEQUENCE [LARGE SCALE GENOMIC DNA]</scope>
    <source>
        <strain evidence="2 3">FFPRI411160</strain>
    </source>
</reference>
<dbReference type="AlphaFoldDB" id="A0A286U7E6"/>
<accession>A0A286U7E6</accession>